<dbReference type="EMBL" id="KV419398">
    <property type="protein sequence ID" value="KZS96969.1"/>
    <property type="molecule type" value="Genomic_DNA"/>
</dbReference>
<evidence type="ECO:0000313" key="3">
    <source>
        <dbReference type="EMBL" id="KZS96969.1"/>
    </source>
</evidence>
<evidence type="ECO:0000313" key="4">
    <source>
        <dbReference type="Proteomes" id="UP000076722"/>
    </source>
</evidence>
<dbReference type="InterPro" id="IPR051522">
    <property type="entry name" value="ISC_assembly_LYR"/>
</dbReference>
<evidence type="ECO:0000256" key="1">
    <source>
        <dbReference type="ARBA" id="ARBA00009508"/>
    </source>
</evidence>
<dbReference type="GO" id="GO:1990221">
    <property type="term" value="C:L-cysteine desulfurase complex"/>
    <property type="evidence" value="ECO:0007669"/>
    <property type="project" value="TreeGrafter"/>
</dbReference>
<evidence type="ECO:0000259" key="2">
    <source>
        <dbReference type="Pfam" id="PF05347"/>
    </source>
</evidence>
<dbReference type="InterPro" id="IPR045297">
    <property type="entry name" value="Complex1_LYR_LYRM4"/>
</dbReference>
<dbReference type="Proteomes" id="UP000076722">
    <property type="component" value="Unassembled WGS sequence"/>
</dbReference>
<comment type="similarity">
    <text evidence="1">Belongs to the complex I LYR family.</text>
</comment>
<protein>
    <recommendedName>
        <fullName evidence="2">Complex 1 LYR protein domain-containing protein</fullName>
    </recommendedName>
</protein>
<dbReference type="GO" id="GO:0005739">
    <property type="term" value="C:mitochondrion"/>
    <property type="evidence" value="ECO:0007669"/>
    <property type="project" value="TreeGrafter"/>
</dbReference>
<feature type="domain" description="Complex 1 LYR protein" evidence="2">
    <location>
        <begin position="10"/>
        <end position="66"/>
    </location>
</feature>
<dbReference type="PANTHER" id="PTHR13166">
    <property type="entry name" value="PROTEIN C6ORF149"/>
    <property type="match status" value="1"/>
</dbReference>
<accession>A0A164YJ86</accession>
<dbReference type="AlphaFoldDB" id="A0A164YJ86"/>
<gene>
    <name evidence="3" type="ORF">SISNIDRAFT_406593</name>
</gene>
<dbReference type="OrthoDB" id="275715at2759"/>
<dbReference type="Pfam" id="PF05347">
    <property type="entry name" value="Complex1_LYR"/>
    <property type="match status" value="1"/>
</dbReference>
<proteinExistence type="inferred from homology"/>
<reference evidence="3 4" key="1">
    <citation type="journal article" date="2016" name="Mol. Biol. Evol.">
        <title>Comparative Genomics of Early-Diverging Mushroom-Forming Fungi Provides Insights into the Origins of Lignocellulose Decay Capabilities.</title>
        <authorList>
            <person name="Nagy L.G."/>
            <person name="Riley R."/>
            <person name="Tritt A."/>
            <person name="Adam C."/>
            <person name="Daum C."/>
            <person name="Floudas D."/>
            <person name="Sun H."/>
            <person name="Yadav J.S."/>
            <person name="Pangilinan J."/>
            <person name="Larsson K.H."/>
            <person name="Matsuura K."/>
            <person name="Barry K."/>
            <person name="Labutti K."/>
            <person name="Kuo R."/>
            <person name="Ohm R.A."/>
            <person name="Bhattacharya S.S."/>
            <person name="Shirouzu T."/>
            <person name="Yoshinaga Y."/>
            <person name="Martin F.M."/>
            <person name="Grigoriev I.V."/>
            <person name="Hibbett D.S."/>
        </authorList>
    </citation>
    <scope>NUCLEOTIDE SEQUENCE [LARGE SCALE GENOMIC DNA]</scope>
    <source>
        <strain evidence="3 4">HHB9708</strain>
    </source>
</reference>
<dbReference type="CDD" id="cd20264">
    <property type="entry name" value="Complex1_LYR_LYRM4"/>
    <property type="match status" value="1"/>
</dbReference>
<keyword evidence="4" id="KW-1185">Reference proteome</keyword>
<dbReference type="InterPro" id="IPR008011">
    <property type="entry name" value="Complex1_LYR_dom"/>
</dbReference>
<dbReference type="PANTHER" id="PTHR13166:SF7">
    <property type="entry name" value="LYR MOTIF-CONTAINING PROTEIN 4"/>
    <property type="match status" value="1"/>
</dbReference>
<dbReference type="GO" id="GO:0016226">
    <property type="term" value="P:iron-sulfur cluster assembly"/>
    <property type="evidence" value="ECO:0007669"/>
    <property type="project" value="InterPro"/>
</dbReference>
<name>A0A164YJ86_9AGAM</name>
<sequence>MASVPSRAALLQLYSNTLRTSKSFSSYNFRNYFIRRTRDTFKSIQNEQDPDKLTRFYDEASKELEVLRRAALINGMYGGQKLVVEREGAVRLRGDT</sequence>
<organism evidence="3 4">
    <name type="scientific">Sistotremastrum niveocremeum HHB9708</name>
    <dbReference type="NCBI Taxonomy" id="1314777"/>
    <lineage>
        <taxon>Eukaryota</taxon>
        <taxon>Fungi</taxon>
        <taxon>Dikarya</taxon>
        <taxon>Basidiomycota</taxon>
        <taxon>Agaricomycotina</taxon>
        <taxon>Agaricomycetes</taxon>
        <taxon>Sistotremastrales</taxon>
        <taxon>Sistotremastraceae</taxon>
        <taxon>Sertulicium</taxon>
        <taxon>Sertulicium niveocremeum</taxon>
    </lineage>
</organism>
<dbReference type="STRING" id="1314777.A0A164YJ86"/>